<evidence type="ECO:0000313" key="3">
    <source>
        <dbReference type="Proteomes" id="UP000216444"/>
    </source>
</evidence>
<protein>
    <submittedName>
        <fullName evidence="2">Uncharacterized protein</fullName>
    </submittedName>
</protein>
<name>A0A261F8X5_9BIFI</name>
<reference evidence="2 3" key="1">
    <citation type="journal article" date="2017" name="BMC Genomics">
        <title>Comparative genomic and phylogenomic analyses of the Bifidobacteriaceae family.</title>
        <authorList>
            <person name="Lugli G.A."/>
            <person name="Milani C."/>
            <person name="Turroni F."/>
            <person name="Duranti S."/>
            <person name="Mancabelli L."/>
            <person name="Mangifesta M."/>
            <person name="Ferrario C."/>
            <person name="Modesto M."/>
            <person name="Mattarelli P."/>
            <person name="Jiri K."/>
            <person name="van Sinderen D."/>
            <person name="Ventura M."/>
        </authorList>
    </citation>
    <scope>NUCLEOTIDE SEQUENCE [LARGE SCALE GENOMIC DNA]</scope>
    <source>
        <strain evidence="2 3">DSM 100201</strain>
    </source>
</reference>
<dbReference type="EMBL" id="MWWV01000020">
    <property type="protein sequence ID" value="OZG55453.1"/>
    <property type="molecule type" value="Genomic_DNA"/>
</dbReference>
<organism evidence="2 3">
    <name type="scientific">Bifidobacterium tissieri</name>
    <dbReference type="NCBI Taxonomy" id="1630162"/>
    <lineage>
        <taxon>Bacteria</taxon>
        <taxon>Bacillati</taxon>
        <taxon>Actinomycetota</taxon>
        <taxon>Actinomycetes</taxon>
        <taxon>Bifidobacteriales</taxon>
        <taxon>Bifidobacteriaceae</taxon>
        <taxon>Bifidobacterium</taxon>
    </lineage>
</organism>
<comment type="caution">
    <text evidence="2">The sequence shown here is derived from an EMBL/GenBank/DDBJ whole genome shotgun (WGS) entry which is preliminary data.</text>
</comment>
<accession>A0A261F8X5</accession>
<keyword evidence="3" id="KW-1185">Reference proteome</keyword>
<dbReference type="RefSeq" id="WP_094665423.1">
    <property type="nucleotide sequence ID" value="NZ_MWWV01000020.1"/>
</dbReference>
<evidence type="ECO:0000313" key="2">
    <source>
        <dbReference type="EMBL" id="OZG55453.1"/>
    </source>
</evidence>
<keyword evidence="1" id="KW-0472">Membrane</keyword>
<proteinExistence type="predicted"/>
<keyword evidence="1" id="KW-0812">Transmembrane</keyword>
<dbReference type="AlphaFoldDB" id="A0A261F8X5"/>
<sequence length="78" mass="8632">MTDAEASYTDPDEDLYDAELIDDDDDCRVCPFKANRDKLIPGLVTAVITVASIVVGVYLQYAITKVAVKDALRESIHR</sequence>
<feature type="transmembrane region" description="Helical" evidence="1">
    <location>
        <begin position="39"/>
        <end position="59"/>
    </location>
</feature>
<dbReference type="Proteomes" id="UP000216444">
    <property type="component" value="Unassembled WGS sequence"/>
</dbReference>
<keyword evidence="1" id="KW-1133">Transmembrane helix</keyword>
<gene>
    <name evidence="2" type="ORF">BTIS_2153</name>
</gene>
<evidence type="ECO:0000256" key="1">
    <source>
        <dbReference type="SAM" id="Phobius"/>
    </source>
</evidence>